<dbReference type="Gene3D" id="6.10.140.2190">
    <property type="match status" value="2"/>
</dbReference>
<evidence type="ECO:0000313" key="2">
    <source>
        <dbReference type="Proteomes" id="UP000244870"/>
    </source>
</evidence>
<reference evidence="1 2" key="1">
    <citation type="submission" date="2017-04" db="EMBL/GenBank/DDBJ databases">
        <title>Weissella cibaria strain m2 complete genome.</title>
        <authorList>
            <person name="Pan Q."/>
            <person name="Tan M."/>
            <person name="Yao F."/>
            <person name="Su S."/>
        </authorList>
    </citation>
    <scope>NUCLEOTIDE SEQUENCE [LARGE SCALE GENOMIC DNA]</scope>
    <source>
        <strain evidence="1 2">M2</strain>
    </source>
</reference>
<proteinExistence type="predicted"/>
<dbReference type="EMBL" id="CP020928">
    <property type="protein sequence ID" value="AWF95578.1"/>
    <property type="molecule type" value="Genomic_DNA"/>
</dbReference>
<organism evidence="1 2">
    <name type="scientific">Weissella cibaria</name>
    <dbReference type="NCBI Taxonomy" id="137591"/>
    <lineage>
        <taxon>Bacteria</taxon>
        <taxon>Bacillati</taxon>
        <taxon>Bacillota</taxon>
        <taxon>Bacilli</taxon>
        <taxon>Lactobacillales</taxon>
        <taxon>Lactobacillaceae</taxon>
        <taxon>Weissella</taxon>
    </lineage>
</organism>
<protein>
    <recommendedName>
        <fullName evidence="3">Tail fiber protein</fullName>
    </recommendedName>
</protein>
<evidence type="ECO:0008006" key="3">
    <source>
        <dbReference type="Google" id="ProtNLM"/>
    </source>
</evidence>
<evidence type="ECO:0000313" key="1">
    <source>
        <dbReference type="EMBL" id="AWF95578.1"/>
    </source>
</evidence>
<dbReference type="RefSeq" id="WP_108730420.1">
    <property type="nucleotide sequence ID" value="NZ_CP020928.1"/>
</dbReference>
<dbReference type="AlphaFoldDB" id="A0A2S1KRE9"/>
<dbReference type="Proteomes" id="UP000244870">
    <property type="component" value="Chromosome"/>
</dbReference>
<gene>
    <name evidence="1" type="ORF">B6254_1172</name>
</gene>
<sequence>MANKFTNFIFTTEGKDTITQVLAAKKVAANAQLSINTVYTFATKLSTSLVYTQISSLGPKQTKPVGTVAPQDNDTVEMRIQLDNADLTTGYNLQGVAIVGQYNGNNFVLGYINSNETTNIPPYDGTQVQTVALDVSFAISDSNIVTINTQTAGMLTVDDYNALVRLLETRVAPLASDSKVVHLIGNETVSDIKRFKETIIGSVDGNAGTADYLNVHTISSDINLDIISSNGNYLSTSKTKVTSGKPNGTSEQYTLVVGGNIQLFNDMSNDALYVRNRIDSKTMTSWKKIVEDVDQTLNAKYNYAQLPTVNGSGVAMQSDLAAETSSRSVADRDLKTSIALEAQTRSAADIAFGSSLAAEVTARSTADASITAAMNKEQTLRSTADESITASITAETSARSAADTSLKALYSGLNSDFNDEIATRSAADSSLLGSTADLASQIGKERDNRVFNDNSLASDIASEAAKRDQLFGSMGDTIKDTSNTIASVNAGAVHKTGNETVNGDKNFTGNMPGTTKINQILTSLNGNSVVSMRPDIQAYEYSSKGLTFRFIKFGPTAFVNISGKVTEDITSEEILMSFGDGSNAKAYASPYWAGGETTGYKGSAISLGQTGNLSIWDDGSIRISYRGPKITKGTWLDGSITYLSNSPLPVNTILNNS</sequence>
<accession>A0A2S1KRE9</accession>
<name>A0A2S1KRE9_9LACO</name>